<evidence type="ECO:0000313" key="3">
    <source>
        <dbReference type="EMBL" id="MYD90517.1"/>
    </source>
</evidence>
<dbReference type="NCBIfam" id="TIGR01552">
    <property type="entry name" value="phd_fam"/>
    <property type="match status" value="1"/>
</dbReference>
<organism evidence="3">
    <name type="scientific">Caldilineaceae bacterium SB0662_bin_9</name>
    <dbReference type="NCBI Taxonomy" id="2605258"/>
    <lineage>
        <taxon>Bacteria</taxon>
        <taxon>Bacillati</taxon>
        <taxon>Chloroflexota</taxon>
        <taxon>Caldilineae</taxon>
        <taxon>Caldilineales</taxon>
        <taxon>Caldilineaceae</taxon>
    </lineage>
</organism>
<reference evidence="3" key="1">
    <citation type="submission" date="2019-09" db="EMBL/GenBank/DDBJ databases">
        <title>Characterisation of the sponge microbiome using genome-centric metagenomics.</title>
        <authorList>
            <person name="Engelberts J.P."/>
            <person name="Robbins S.J."/>
            <person name="De Goeij J.M."/>
            <person name="Aranda M."/>
            <person name="Bell S.C."/>
            <person name="Webster N.S."/>
        </authorList>
    </citation>
    <scope>NUCLEOTIDE SEQUENCE</scope>
    <source>
        <strain evidence="3">SB0662_bin_9</strain>
    </source>
</reference>
<gene>
    <name evidence="3" type="ORF">F4Y08_09320</name>
</gene>
<dbReference type="Pfam" id="PF02604">
    <property type="entry name" value="PhdYeFM_antitox"/>
    <property type="match status" value="1"/>
</dbReference>
<protein>
    <recommendedName>
        <fullName evidence="2">Antitoxin</fullName>
    </recommendedName>
</protein>
<evidence type="ECO:0000256" key="1">
    <source>
        <dbReference type="ARBA" id="ARBA00009981"/>
    </source>
</evidence>
<sequence>MRVMVKRVSVTQAKAQLSAIASEVAHGGPHIIIERRNKPWVALVRISDLERLGQAQTTSERPRGALALTGAWREIDDDDMESLVEEIYAERDNDLGRPVGMSI</sequence>
<dbReference type="SUPFAM" id="SSF143120">
    <property type="entry name" value="YefM-like"/>
    <property type="match status" value="1"/>
</dbReference>
<evidence type="ECO:0000256" key="2">
    <source>
        <dbReference type="RuleBase" id="RU362080"/>
    </source>
</evidence>
<dbReference type="InterPro" id="IPR036165">
    <property type="entry name" value="YefM-like_sf"/>
</dbReference>
<name>A0A6B1DTR0_9CHLR</name>
<dbReference type="AlphaFoldDB" id="A0A6B1DTR0"/>
<dbReference type="InterPro" id="IPR006442">
    <property type="entry name" value="Antitoxin_Phd/YefM"/>
</dbReference>
<comment type="caution">
    <text evidence="3">The sequence shown here is derived from an EMBL/GenBank/DDBJ whole genome shotgun (WGS) entry which is preliminary data.</text>
</comment>
<comment type="function">
    <text evidence="2">Antitoxin component of a type II toxin-antitoxin (TA) system.</text>
</comment>
<dbReference type="EMBL" id="VXPY01000066">
    <property type="protein sequence ID" value="MYD90517.1"/>
    <property type="molecule type" value="Genomic_DNA"/>
</dbReference>
<proteinExistence type="inferred from homology"/>
<accession>A0A6B1DTR0</accession>
<dbReference type="Gene3D" id="3.40.1620.10">
    <property type="entry name" value="YefM-like domain"/>
    <property type="match status" value="1"/>
</dbReference>
<comment type="similarity">
    <text evidence="1 2">Belongs to the phD/YefM antitoxin family.</text>
</comment>